<dbReference type="Proteomes" id="UP000031978">
    <property type="component" value="Unassembled WGS sequence"/>
</dbReference>
<evidence type="ECO:0000313" key="2">
    <source>
        <dbReference type="EMBL" id="KIL20550.1"/>
    </source>
</evidence>
<dbReference type="InterPro" id="IPR010718">
    <property type="entry name" value="DUF1294"/>
</dbReference>
<accession>A0AB34QVJ2</accession>
<evidence type="ECO:0008006" key="4">
    <source>
        <dbReference type="Google" id="ProtNLM"/>
    </source>
</evidence>
<gene>
    <name evidence="2" type="ORF">B4127_2833</name>
</gene>
<name>A0AB34QVJ2_BACPU</name>
<reference evidence="2 3" key="1">
    <citation type="submission" date="2014-12" db="EMBL/GenBank/DDBJ databases">
        <title>Draft Genome Sequences of Five Spore-Forming Food Isolates of Bacillus pumilus.</title>
        <authorList>
            <person name="de Jong A."/>
            <person name="van Heel A.J."/>
            <person name="Montalban-Lopez M."/>
            <person name="Krawczyk A.O."/>
            <person name="Berendsen E.M."/>
            <person name="Wells-Bennik M."/>
            <person name="Kuipers O.P."/>
        </authorList>
    </citation>
    <scope>NUCLEOTIDE SEQUENCE [LARGE SCALE GENOMIC DNA]</scope>
    <source>
        <strain evidence="2 3">B4127</strain>
    </source>
</reference>
<dbReference type="RefSeq" id="WP_044139938.1">
    <property type="nucleotide sequence ID" value="NZ_CAXWAH010000011.1"/>
</dbReference>
<evidence type="ECO:0000256" key="1">
    <source>
        <dbReference type="SAM" id="Phobius"/>
    </source>
</evidence>
<feature type="transmembrane region" description="Helical" evidence="1">
    <location>
        <begin position="38"/>
        <end position="55"/>
    </location>
</feature>
<dbReference type="Pfam" id="PF06961">
    <property type="entry name" value="DUF1294"/>
    <property type="match status" value="1"/>
</dbReference>
<proteinExistence type="predicted"/>
<protein>
    <recommendedName>
        <fullName evidence="4">DUF1294 domain-containing protein</fullName>
    </recommendedName>
</protein>
<keyword evidence="1" id="KW-1133">Transmembrane helix</keyword>
<dbReference type="AlphaFoldDB" id="A0AB34QVJ2"/>
<comment type="caution">
    <text evidence="2">The sequence shown here is derived from an EMBL/GenBank/DDBJ whole genome shotgun (WGS) entry which is preliminary data.</text>
</comment>
<sequence>MNIALIVLLILVNGYGFFLMGEDKRRAKAHKWRISEAHLWSAAVLFGAFGSYLGMQYFRHKTKHPAFQIGMPVLIMVQLIILGYIKFI</sequence>
<feature type="transmembrane region" description="Helical" evidence="1">
    <location>
        <begin position="67"/>
        <end position="85"/>
    </location>
</feature>
<organism evidence="2 3">
    <name type="scientific">Bacillus pumilus</name>
    <name type="common">Bacillus mesentericus</name>
    <dbReference type="NCBI Taxonomy" id="1408"/>
    <lineage>
        <taxon>Bacteria</taxon>
        <taxon>Bacillati</taxon>
        <taxon>Bacillota</taxon>
        <taxon>Bacilli</taxon>
        <taxon>Bacillales</taxon>
        <taxon>Bacillaceae</taxon>
        <taxon>Bacillus</taxon>
    </lineage>
</organism>
<keyword evidence="1" id="KW-0472">Membrane</keyword>
<dbReference type="EMBL" id="JXCL01000013">
    <property type="protein sequence ID" value="KIL20550.1"/>
    <property type="molecule type" value="Genomic_DNA"/>
</dbReference>
<evidence type="ECO:0000313" key="3">
    <source>
        <dbReference type="Proteomes" id="UP000031978"/>
    </source>
</evidence>
<keyword evidence="1" id="KW-0812">Transmembrane</keyword>